<dbReference type="Proteomes" id="UP000886674">
    <property type="component" value="Unassembled WGS sequence"/>
</dbReference>
<protein>
    <submittedName>
        <fullName evidence="1">Uncharacterized protein</fullName>
    </submittedName>
</protein>
<gene>
    <name evidence="1" type="ORF">JAY77_04685</name>
</gene>
<evidence type="ECO:0000313" key="1">
    <source>
        <dbReference type="EMBL" id="MCG7977429.1"/>
    </source>
</evidence>
<name>A0A9E4NIE0_9GAMM</name>
<sequence>MNQNNGINYMKSFDVDIEIEGEKYTATATVDGGMLTVRSMMFGEKSASVSASNEVLAKLLLHELVNESKGKGW</sequence>
<evidence type="ECO:0000313" key="2">
    <source>
        <dbReference type="Proteomes" id="UP000886674"/>
    </source>
</evidence>
<dbReference type="EMBL" id="JAEPCR010000015">
    <property type="protein sequence ID" value="MCG7977429.1"/>
    <property type="molecule type" value="Genomic_DNA"/>
</dbReference>
<organism evidence="1 2">
    <name type="scientific">Candidatus Thiodiazotropha taylori</name>
    <dbReference type="NCBI Taxonomy" id="2792791"/>
    <lineage>
        <taxon>Bacteria</taxon>
        <taxon>Pseudomonadati</taxon>
        <taxon>Pseudomonadota</taxon>
        <taxon>Gammaproteobacteria</taxon>
        <taxon>Chromatiales</taxon>
        <taxon>Sedimenticolaceae</taxon>
        <taxon>Candidatus Thiodiazotropha</taxon>
    </lineage>
</organism>
<reference evidence="1" key="1">
    <citation type="journal article" date="2021" name="Proc. Natl. Acad. Sci. U.S.A.">
        <title>Global biogeography of chemosynthetic symbionts reveals both localized and globally distributed symbiont groups. .</title>
        <authorList>
            <person name="Osvatic J.T."/>
            <person name="Wilkins L.G.E."/>
            <person name="Leibrecht L."/>
            <person name="Leray M."/>
            <person name="Zauner S."/>
            <person name="Polzin J."/>
            <person name="Camacho Y."/>
            <person name="Gros O."/>
            <person name="van Gils J.A."/>
            <person name="Eisen J.A."/>
            <person name="Petersen J.M."/>
            <person name="Yuen B."/>
        </authorList>
    </citation>
    <scope>NUCLEOTIDE SEQUENCE</scope>
    <source>
        <strain evidence="1">MAGclacostrist055</strain>
    </source>
</reference>
<comment type="caution">
    <text evidence="1">The sequence shown here is derived from an EMBL/GenBank/DDBJ whole genome shotgun (WGS) entry which is preliminary data.</text>
</comment>
<proteinExistence type="predicted"/>
<accession>A0A9E4NIE0</accession>
<dbReference type="AlphaFoldDB" id="A0A9E4NIE0"/>